<sequence length="47" mass="5313">MEHSQAESDCSEYSTGGYVNVIDANFGKGAMVMEGERFVTRKQHHYD</sequence>
<evidence type="ECO:0000313" key="2">
    <source>
        <dbReference type="EMBL" id="CNL16725.1"/>
    </source>
</evidence>
<dbReference type="EMBL" id="CQEH01000003">
    <property type="protein sequence ID" value="CNK70143.1"/>
    <property type="molecule type" value="Genomic_DNA"/>
</dbReference>
<protein>
    <submittedName>
        <fullName evidence="2">Uncharacterized protein</fullName>
    </submittedName>
</protein>
<evidence type="ECO:0000313" key="3">
    <source>
        <dbReference type="Proteomes" id="UP000038647"/>
    </source>
</evidence>
<evidence type="ECO:0000313" key="4">
    <source>
        <dbReference type="Proteomes" id="UP000041595"/>
    </source>
</evidence>
<evidence type="ECO:0000313" key="1">
    <source>
        <dbReference type="EMBL" id="CNK70143.1"/>
    </source>
</evidence>
<reference evidence="2 4" key="2">
    <citation type="submission" date="2015-03" db="EMBL/GenBank/DDBJ databases">
        <authorList>
            <person name="Murphy D."/>
        </authorList>
    </citation>
    <scope>NUCLEOTIDE SEQUENCE [LARGE SCALE GENOMIC DNA]</scope>
    <source>
        <strain evidence="2 4">IP06005</strain>
    </source>
</reference>
<dbReference type="GeneID" id="45573316"/>
<gene>
    <name evidence="2" type="ORF">ERS137965_02253</name>
    <name evidence="1" type="ORF">ERS137966_01009</name>
</gene>
<dbReference type="RefSeq" id="WP_156168269.1">
    <property type="nucleotide sequence ID" value="NZ_CABHPY010000147.1"/>
</dbReference>
<proteinExistence type="predicted"/>
<dbReference type="Proteomes" id="UP000041595">
    <property type="component" value="Unassembled WGS sequence"/>
</dbReference>
<dbReference type="EMBL" id="CQEJ01000011">
    <property type="protein sequence ID" value="CNL16725.1"/>
    <property type="molecule type" value="Genomic_DNA"/>
</dbReference>
<keyword evidence="3" id="KW-1185">Reference proteome</keyword>
<name>A0A0T9U3B3_YERAL</name>
<dbReference type="Proteomes" id="UP000038647">
    <property type="component" value="Unassembled WGS sequence"/>
</dbReference>
<accession>A0A0T9U3B3</accession>
<reference evidence="1 3" key="1">
    <citation type="submission" date="2015-03" db="EMBL/GenBank/DDBJ databases">
        <authorList>
            <consortium name="Pathogen Informatics"/>
            <person name="Murphy D."/>
        </authorList>
    </citation>
    <scope>NUCLEOTIDE SEQUENCE [LARGE SCALE GENOMIC DNA]</scope>
    <source>
        <strain evidence="1 3">IP08791</strain>
    </source>
</reference>
<organism evidence="2 4">
    <name type="scientific">Yersinia aldovae</name>
    <dbReference type="NCBI Taxonomy" id="29483"/>
    <lineage>
        <taxon>Bacteria</taxon>
        <taxon>Pseudomonadati</taxon>
        <taxon>Pseudomonadota</taxon>
        <taxon>Gammaproteobacteria</taxon>
        <taxon>Enterobacterales</taxon>
        <taxon>Yersiniaceae</taxon>
        <taxon>Yersinia</taxon>
    </lineage>
</organism>
<dbReference type="AlphaFoldDB" id="A0A0T9U3B3"/>